<keyword evidence="6 7" id="KW-0961">Cell wall biogenesis/degradation</keyword>
<dbReference type="Gene3D" id="3.30.1490.480">
    <property type="entry name" value="Endolytic murein transglycosylase"/>
    <property type="match status" value="2"/>
</dbReference>
<comment type="function">
    <text evidence="7">Functions as a peptidoglycan terminase that cleaves nascent peptidoglycan strands endolytically to terminate their elongation.</text>
</comment>
<evidence type="ECO:0000256" key="4">
    <source>
        <dbReference type="ARBA" id="ARBA00023136"/>
    </source>
</evidence>
<keyword evidence="2 7" id="KW-0812">Transmembrane</keyword>
<sequence>MTAKKKIFVTIFTIILSIVILGLVGIFFLPNTWDNTKDTQVLIIQNDETGSDITNALYEKGLIRSPLAFRLALRLSGDTHKLQTGYYQIPAHINVYDLIHLLQKGRVKSVHITIPEGYTIGEIAIELEKKQIVSAKDFLEAAKDYMPYSYMNSTKPVTYRVEGFLFPSTYDIPVNSSARDILKIMSSEMNDYFTNDVKEQLKKDHMTIFEFVTLASLVEKEARFDEDRATIAAVFKKRIQEGVPLQSDATIAYVLGYPKAHITLADTKLQSPYNTYVVKGYPPGPIANPGKKSMDAVLYAPPTDYLYFVADKEGHNHFSKTYEEHLKVVDSIYGNDGDSE</sequence>
<name>A0A096CRF6_9FIRM</name>
<comment type="subcellular location">
    <subcellularLocation>
        <location evidence="7">Cell membrane</location>
        <topology evidence="7">Single-pass membrane protein</topology>
    </subcellularLocation>
</comment>
<dbReference type="Proteomes" id="UP000029628">
    <property type="component" value="Unassembled WGS sequence"/>
</dbReference>
<evidence type="ECO:0000313" key="8">
    <source>
        <dbReference type="EMBL" id="KGF47904.1"/>
    </source>
</evidence>
<dbReference type="Gene3D" id="3.30.160.60">
    <property type="entry name" value="Classic Zinc Finger"/>
    <property type="match status" value="1"/>
</dbReference>
<dbReference type="EC" id="4.2.2.29" evidence="7"/>
<dbReference type="GO" id="GO:0071555">
    <property type="term" value="P:cell wall organization"/>
    <property type="evidence" value="ECO:0007669"/>
    <property type="project" value="UniProtKB-KW"/>
</dbReference>
<dbReference type="eggNOG" id="COG1559">
    <property type="taxonomic scope" value="Bacteria"/>
</dbReference>
<keyword evidence="1 7" id="KW-1003">Cell membrane</keyword>
<accession>A0A096CRF6</accession>
<dbReference type="NCBIfam" id="TIGR00247">
    <property type="entry name" value="endolytic transglycosylase MltG"/>
    <property type="match status" value="1"/>
</dbReference>
<comment type="similarity">
    <text evidence="7">Belongs to the transglycosylase MltG family.</text>
</comment>
<keyword evidence="4 7" id="KW-0472">Membrane</keyword>
<protein>
    <recommendedName>
        <fullName evidence="7">Endolytic murein transglycosylase</fullName>
        <ecNumber evidence="7">4.2.2.29</ecNumber>
    </recommendedName>
    <alternativeName>
        <fullName evidence="7">Peptidoglycan lytic transglycosylase</fullName>
    </alternativeName>
    <alternativeName>
        <fullName evidence="7">Peptidoglycan polymerization terminase</fullName>
    </alternativeName>
</protein>
<keyword evidence="5 7" id="KW-0456">Lyase</keyword>
<dbReference type="GO" id="GO:0009252">
    <property type="term" value="P:peptidoglycan biosynthetic process"/>
    <property type="evidence" value="ECO:0007669"/>
    <property type="project" value="UniProtKB-UniRule"/>
</dbReference>
<dbReference type="GO" id="GO:0008932">
    <property type="term" value="F:lytic endotransglycosylase activity"/>
    <property type="evidence" value="ECO:0007669"/>
    <property type="project" value="UniProtKB-UniRule"/>
</dbReference>
<reference evidence="8 9" key="1">
    <citation type="submission" date="2014-07" db="EMBL/GenBank/DDBJ databases">
        <authorList>
            <person name="McCorrison J."/>
            <person name="Sanka R."/>
            <person name="Torralba M."/>
            <person name="Gillis M."/>
            <person name="Haft D.H."/>
            <person name="Methe B."/>
            <person name="Sutton G."/>
            <person name="Nelson K.E."/>
        </authorList>
    </citation>
    <scope>NUCLEOTIDE SEQUENCE [LARGE SCALE GENOMIC DNA]</scope>
    <source>
        <strain evidence="8 9">DNF00314</strain>
    </source>
</reference>
<feature type="transmembrane region" description="Helical" evidence="7">
    <location>
        <begin position="7"/>
        <end position="29"/>
    </location>
</feature>
<evidence type="ECO:0000256" key="3">
    <source>
        <dbReference type="ARBA" id="ARBA00022989"/>
    </source>
</evidence>
<evidence type="ECO:0000256" key="1">
    <source>
        <dbReference type="ARBA" id="ARBA00022475"/>
    </source>
</evidence>
<dbReference type="InterPro" id="IPR003770">
    <property type="entry name" value="MLTG-like"/>
</dbReference>
<dbReference type="CDD" id="cd08010">
    <property type="entry name" value="MltG_like"/>
    <property type="match status" value="1"/>
</dbReference>
<keyword evidence="9" id="KW-1185">Reference proteome</keyword>
<evidence type="ECO:0000256" key="2">
    <source>
        <dbReference type="ARBA" id="ARBA00022692"/>
    </source>
</evidence>
<dbReference type="PANTHER" id="PTHR30518">
    <property type="entry name" value="ENDOLYTIC MUREIN TRANSGLYCOSYLASE"/>
    <property type="match status" value="1"/>
</dbReference>
<feature type="site" description="Important for catalytic activity" evidence="7">
    <location>
        <position position="221"/>
    </location>
</feature>
<proteinExistence type="inferred from homology"/>
<evidence type="ECO:0000256" key="6">
    <source>
        <dbReference type="ARBA" id="ARBA00023316"/>
    </source>
</evidence>
<dbReference type="Pfam" id="PF02618">
    <property type="entry name" value="YceG"/>
    <property type="match status" value="1"/>
</dbReference>
<evidence type="ECO:0000256" key="5">
    <source>
        <dbReference type="ARBA" id="ARBA00023239"/>
    </source>
</evidence>
<dbReference type="GO" id="GO:0005886">
    <property type="term" value="C:plasma membrane"/>
    <property type="evidence" value="ECO:0007669"/>
    <property type="project" value="UniProtKB-SubCell"/>
</dbReference>
<dbReference type="HAMAP" id="MF_02065">
    <property type="entry name" value="MltG"/>
    <property type="match status" value="1"/>
</dbReference>
<dbReference type="EMBL" id="JRNT01000006">
    <property type="protein sequence ID" value="KGF47904.1"/>
    <property type="molecule type" value="Genomic_DNA"/>
</dbReference>
<evidence type="ECO:0000313" key="9">
    <source>
        <dbReference type="Proteomes" id="UP000029628"/>
    </source>
</evidence>
<dbReference type="PANTHER" id="PTHR30518:SF2">
    <property type="entry name" value="ENDOLYTIC MUREIN TRANSGLYCOSYLASE"/>
    <property type="match status" value="1"/>
</dbReference>
<keyword evidence="3 7" id="KW-1133">Transmembrane helix</keyword>
<dbReference type="AlphaFoldDB" id="A0A096CRF6"/>
<comment type="catalytic activity">
    <reaction evidence="7">
        <text>a peptidoglycan chain = a peptidoglycan chain with N-acetyl-1,6-anhydromuramyl-[peptide] at the reducing end + a peptidoglycan chain with N-acetylglucosamine at the non-reducing end.</text>
        <dbReference type="EC" id="4.2.2.29"/>
    </reaction>
</comment>
<evidence type="ECO:0000256" key="7">
    <source>
        <dbReference type="HAMAP-Rule" id="MF_02065"/>
    </source>
</evidence>
<dbReference type="RefSeq" id="WP_038151474.1">
    <property type="nucleotide sequence ID" value="NZ_JRNT01000006.1"/>
</dbReference>
<organism evidence="8 9">
    <name type="scientific">Veillonella montpellierensis DNF00314</name>
    <dbReference type="NCBI Taxonomy" id="1401067"/>
    <lineage>
        <taxon>Bacteria</taxon>
        <taxon>Bacillati</taxon>
        <taxon>Bacillota</taxon>
        <taxon>Negativicutes</taxon>
        <taxon>Veillonellales</taxon>
        <taxon>Veillonellaceae</taxon>
        <taxon>Veillonella</taxon>
    </lineage>
</organism>
<gene>
    <name evidence="7" type="primary">mltG</name>
    <name evidence="8" type="ORF">HMPREF0872_02100</name>
</gene>
<comment type="caution">
    <text evidence="8">The sequence shown here is derived from an EMBL/GenBank/DDBJ whole genome shotgun (WGS) entry which is preliminary data.</text>
</comment>